<dbReference type="InterPro" id="IPR013785">
    <property type="entry name" value="Aldolase_TIM"/>
</dbReference>
<protein>
    <submittedName>
        <fullName evidence="1">[FeFe]-hydrogenase maturation protein HydG</fullName>
    </submittedName>
</protein>
<name>R7RSG7_9CLOT</name>
<dbReference type="PANTHER" id="PTHR43583">
    <property type="entry name" value="2-IMINOACETATE SYNTHASE"/>
    <property type="match status" value="1"/>
</dbReference>
<evidence type="ECO:0000313" key="1">
    <source>
        <dbReference type="EMBL" id="CDF59127.1"/>
    </source>
</evidence>
<dbReference type="AlphaFoldDB" id="R7RSG7"/>
<accession>R7RSG7</accession>
<dbReference type="Gene3D" id="3.20.20.70">
    <property type="entry name" value="Aldolase class I"/>
    <property type="match status" value="1"/>
</dbReference>
<dbReference type="PANTHER" id="PTHR43583:SF2">
    <property type="entry name" value="THIAZOLE BIOSYNTHESIS PROTEIN"/>
    <property type="match status" value="1"/>
</dbReference>
<evidence type="ECO:0000313" key="2">
    <source>
        <dbReference type="Proteomes" id="UP000014923"/>
    </source>
</evidence>
<keyword evidence="2" id="KW-1185">Reference proteome</keyword>
<comment type="caution">
    <text evidence="1">The sequence shown here is derived from an EMBL/GenBank/DDBJ whole genome shotgun (WGS) entry which is preliminary data.</text>
</comment>
<dbReference type="InterPro" id="IPR034428">
    <property type="entry name" value="ThiH/NoCL/HydG-like"/>
</dbReference>
<sequence>MDRAMEGGIDDVGLGVLYGLYDYKYETVAMLLHAQHLEEKFGVGPHTVSVPRLKRQRALI</sequence>
<dbReference type="Proteomes" id="UP000014923">
    <property type="component" value="Unassembled WGS sequence"/>
</dbReference>
<dbReference type="EMBL" id="CAVN010000137">
    <property type="protein sequence ID" value="CDF59127.1"/>
    <property type="molecule type" value="Genomic_DNA"/>
</dbReference>
<proteinExistence type="predicted"/>
<gene>
    <name evidence="1" type="ORF">TCEL_02195</name>
</gene>
<organism evidence="1 2">
    <name type="scientific">Thermobrachium celere DSM 8682</name>
    <dbReference type="NCBI Taxonomy" id="941824"/>
    <lineage>
        <taxon>Bacteria</taxon>
        <taxon>Bacillati</taxon>
        <taxon>Bacillota</taxon>
        <taxon>Clostridia</taxon>
        <taxon>Eubacteriales</taxon>
        <taxon>Clostridiaceae</taxon>
        <taxon>Thermobrachium</taxon>
    </lineage>
</organism>
<dbReference type="HOGENOM" id="CLU_2940312_0_0_9"/>
<dbReference type="eggNOG" id="COG0502">
    <property type="taxonomic scope" value="Bacteria"/>
</dbReference>
<reference evidence="1" key="1">
    <citation type="submission" date="2013-03" db="EMBL/GenBank/DDBJ databases">
        <title>Draft genome sequence of the hydrogen-ethanol-producing anaerobic alkalithermophilic Caloramator celere.</title>
        <authorList>
            <person name="Ciranna A."/>
            <person name="Larjo A."/>
            <person name="Kivisto A."/>
            <person name="Santala V."/>
            <person name="Roos C."/>
            <person name="Karp M."/>
        </authorList>
    </citation>
    <scope>NUCLEOTIDE SEQUENCE [LARGE SCALE GENOMIC DNA]</scope>
    <source>
        <strain evidence="1">DSM 8682</strain>
    </source>
</reference>